<dbReference type="AlphaFoldDB" id="A0A139SY89"/>
<feature type="transmembrane region" description="Helical" evidence="1">
    <location>
        <begin position="76"/>
        <end position="95"/>
    </location>
</feature>
<evidence type="ECO:0000313" key="3">
    <source>
        <dbReference type="Proteomes" id="UP000072660"/>
    </source>
</evidence>
<evidence type="ECO:0000256" key="1">
    <source>
        <dbReference type="SAM" id="Phobius"/>
    </source>
</evidence>
<keyword evidence="1" id="KW-0472">Membrane</keyword>
<keyword evidence="1" id="KW-0812">Transmembrane</keyword>
<accession>A0A139SY89</accession>
<sequence length="133" mass="15199">MSKKPLPKLSWLKPRLLVTRALCLVLLSALLLLLVLWNALFADLNGARLWLVLSIELAPLTIVLPGILLGRARAHAWLCFVLNLYFIKGVLATLYPTRQWLGWAELSLSVGLFICALLYVRWRFQYERRLAGE</sequence>
<dbReference type="OrthoDB" id="5738125at2"/>
<evidence type="ECO:0008006" key="4">
    <source>
        <dbReference type="Google" id="ProtNLM"/>
    </source>
</evidence>
<dbReference type="EMBL" id="LSZO01000008">
    <property type="protein sequence ID" value="KXU39391.1"/>
    <property type="molecule type" value="Genomic_DNA"/>
</dbReference>
<dbReference type="InterPro" id="IPR018643">
    <property type="entry name" value="DUF2069_membrane"/>
</dbReference>
<feature type="transmembrane region" description="Helical" evidence="1">
    <location>
        <begin position="51"/>
        <end position="69"/>
    </location>
</feature>
<gene>
    <name evidence="2" type="ORF">AXE65_08780</name>
</gene>
<name>A0A139SY89_9GAMM</name>
<dbReference type="RefSeq" id="WP_068386603.1">
    <property type="nucleotide sequence ID" value="NZ_LSZO01000008.1"/>
</dbReference>
<keyword evidence="1" id="KW-1133">Transmembrane helix</keyword>
<proteinExistence type="predicted"/>
<organism evidence="2 3">
    <name type="scientific">Ventosimonas gracilis</name>
    <dbReference type="NCBI Taxonomy" id="1680762"/>
    <lineage>
        <taxon>Bacteria</taxon>
        <taxon>Pseudomonadati</taxon>
        <taxon>Pseudomonadota</taxon>
        <taxon>Gammaproteobacteria</taxon>
        <taxon>Pseudomonadales</taxon>
        <taxon>Ventosimonadaceae</taxon>
        <taxon>Ventosimonas</taxon>
    </lineage>
</organism>
<reference evidence="2 3" key="1">
    <citation type="submission" date="2016-02" db="EMBL/GenBank/DDBJ databases">
        <authorList>
            <person name="Wen L."/>
            <person name="He K."/>
            <person name="Yang H."/>
        </authorList>
    </citation>
    <scope>NUCLEOTIDE SEQUENCE [LARGE SCALE GENOMIC DNA]</scope>
    <source>
        <strain evidence="2 3">CV58</strain>
    </source>
</reference>
<protein>
    <recommendedName>
        <fullName evidence="4">DUF2069 domain-containing protein</fullName>
    </recommendedName>
</protein>
<dbReference type="Pfam" id="PF09842">
    <property type="entry name" value="DUF2069"/>
    <property type="match status" value="1"/>
</dbReference>
<keyword evidence="3" id="KW-1185">Reference proteome</keyword>
<dbReference type="Proteomes" id="UP000072660">
    <property type="component" value="Unassembled WGS sequence"/>
</dbReference>
<comment type="caution">
    <text evidence="2">The sequence shown here is derived from an EMBL/GenBank/DDBJ whole genome shotgun (WGS) entry which is preliminary data.</text>
</comment>
<feature type="transmembrane region" description="Helical" evidence="1">
    <location>
        <begin position="101"/>
        <end position="120"/>
    </location>
</feature>
<evidence type="ECO:0000313" key="2">
    <source>
        <dbReference type="EMBL" id="KXU39391.1"/>
    </source>
</evidence>